<evidence type="ECO:0000256" key="2">
    <source>
        <dbReference type="ARBA" id="ARBA00022729"/>
    </source>
</evidence>
<dbReference type="Pfam" id="PF00768">
    <property type="entry name" value="Peptidase_S11"/>
    <property type="match status" value="1"/>
</dbReference>
<dbReference type="PRINTS" id="PR00725">
    <property type="entry name" value="DADACBPTASE1"/>
</dbReference>
<gene>
    <name evidence="13" type="ORF">EV700_2048</name>
</gene>
<dbReference type="NCBIfam" id="NF008668">
    <property type="entry name" value="PRK11669.1"/>
    <property type="match status" value="1"/>
</dbReference>
<name>A0A4Q7Z5U9_9GAMM</name>
<dbReference type="EMBL" id="SHKX01000012">
    <property type="protein sequence ID" value="RZU45231.1"/>
    <property type="molecule type" value="Genomic_DNA"/>
</dbReference>
<evidence type="ECO:0000256" key="6">
    <source>
        <dbReference type="ARBA" id="ARBA00023316"/>
    </source>
</evidence>
<evidence type="ECO:0000256" key="8">
    <source>
        <dbReference type="PIRSR" id="PIRSR618044-2"/>
    </source>
</evidence>
<evidence type="ECO:0000259" key="12">
    <source>
        <dbReference type="Pfam" id="PF00768"/>
    </source>
</evidence>
<dbReference type="Proteomes" id="UP000292423">
    <property type="component" value="Unassembled WGS sequence"/>
</dbReference>
<feature type="active site" description="Acyl-ester intermediate" evidence="7">
    <location>
        <position position="181"/>
    </location>
</feature>
<dbReference type="InterPro" id="IPR001967">
    <property type="entry name" value="Peptidase_S11_N"/>
</dbReference>
<dbReference type="GO" id="GO:0009002">
    <property type="term" value="F:serine-type D-Ala-D-Ala carboxypeptidase activity"/>
    <property type="evidence" value="ECO:0007669"/>
    <property type="project" value="InterPro"/>
</dbReference>
<feature type="binding site" evidence="8">
    <location>
        <position position="343"/>
    </location>
    <ligand>
        <name>substrate</name>
    </ligand>
</feature>
<comment type="similarity">
    <text evidence="1 9">Belongs to the peptidase S11 family.</text>
</comment>
<feature type="region of interest" description="Disordered" evidence="10">
    <location>
        <begin position="26"/>
        <end position="93"/>
    </location>
</feature>
<evidence type="ECO:0000256" key="7">
    <source>
        <dbReference type="PIRSR" id="PIRSR618044-1"/>
    </source>
</evidence>
<evidence type="ECO:0000256" key="11">
    <source>
        <dbReference type="SAM" id="SignalP"/>
    </source>
</evidence>
<feature type="chain" id="PRO_5020503610" evidence="11">
    <location>
        <begin position="27"/>
        <end position="406"/>
    </location>
</feature>
<accession>A0A4Q7Z5U9</accession>
<evidence type="ECO:0000313" key="14">
    <source>
        <dbReference type="Proteomes" id="UP000292423"/>
    </source>
</evidence>
<keyword evidence="6" id="KW-0961">Cell wall biogenesis/degradation</keyword>
<dbReference type="PANTHER" id="PTHR21581">
    <property type="entry name" value="D-ALANYL-D-ALANINE CARBOXYPEPTIDASE"/>
    <property type="match status" value="1"/>
</dbReference>
<evidence type="ECO:0000313" key="13">
    <source>
        <dbReference type="EMBL" id="RZU45231.1"/>
    </source>
</evidence>
<feature type="compositionally biased region" description="Basic and acidic residues" evidence="10">
    <location>
        <begin position="81"/>
        <end position="93"/>
    </location>
</feature>
<dbReference type="AlphaFoldDB" id="A0A4Q7Z5U9"/>
<dbReference type="InterPro" id="IPR018044">
    <property type="entry name" value="Peptidase_S11"/>
</dbReference>
<dbReference type="GO" id="GO:0006508">
    <property type="term" value="P:proteolysis"/>
    <property type="evidence" value="ECO:0007669"/>
    <property type="project" value="InterPro"/>
</dbReference>
<organism evidence="13 14">
    <name type="scientific">Fluviicoccus keumensis</name>
    <dbReference type="NCBI Taxonomy" id="1435465"/>
    <lineage>
        <taxon>Bacteria</taxon>
        <taxon>Pseudomonadati</taxon>
        <taxon>Pseudomonadota</taxon>
        <taxon>Gammaproteobacteria</taxon>
        <taxon>Moraxellales</taxon>
        <taxon>Moraxellaceae</taxon>
        <taxon>Fluviicoccus</taxon>
    </lineage>
</organism>
<dbReference type="OrthoDB" id="5688590at2"/>
<keyword evidence="2 11" id="KW-0732">Signal</keyword>
<dbReference type="GO" id="GO:0008360">
    <property type="term" value="P:regulation of cell shape"/>
    <property type="evidence" value="ECO:0007669"/>
    <property type="project" value="UniProtKB-KW"/>
</dbReference>
<reference evidence="13 14" key="1">
    <citation type="submission" date="2019-02" db="EMBL/GenBank/DDBJ databases">
        <title>Genomic Encyclopedia of Type Strains, Phase IV (KMG-IV): sequencing the most valuable type-strain genomes for metagenomic binning, comparative biology and taxonomic classification.</title>
        <authorList>
            <person name="Goeker M."/>
        </authorList>
    </citation>
    <scope>NUCLEOTIDE SEQUENCE [LARGE SCALE GENOMIC DNA]</scope>
    <source>
        <strain evidence="13 14">DSM 105135</strain>
    </source>
</reference>
<evidence type="ECO:0000256" key="5">
    <source>
        <dbReference type="ARBA" id="ARBA00022984"/>
    </source>
</evidence>
<dbReference type="GO" id="GO:0009252">
    <property type="term" value="P:peptidoglycan biosynthetic process"/>
    <property type="evidence" value="ECO:0007669"/>
    <property type="project" value="UniProtKB-KW"/>
</dbReference>
<keyword evidence="5" id="KW-0573">Peptidoglycan synthesis</keyword>
<dbReference type="PANTHER" id="PTHR21581:SF26">
    <property type="entry name" value="D-ALANYL-D-ALANINE ENDOPEPTIDASE"/>
    <property type="match status" value="1"/>
</dbReference>
<comment type="caution">
    <text evidence="13">The sequence shown here is derived from an EMBL/GenBank/DDBJ whole genome shotgun (WGS) entry which is preliminary data.</text>
</comment>
<keyword evidence="14" id="KW-1185">Reference proteome</keyword>
<proteinExistence type="inferred from homology"/>
<evidence type="ECO:0000256" key="9">
    <source>
        <dbReference type="RuleBase" id="RU004016"/>
    </source>
</evidence>
<feature type="domain" description="Peptidase S11 D-alanyl-D-alanine carboxypeptidase A N-terminal" evidence="12">
    <location>
        <begin position="149"/>
        <end position="372"/>
    </location>
</feature>
<feature type="active site" evidence="7">
    <location>
        <position position="238"/>
    </location>
</feature>
<keyword evidence="3" id="KW-0378">Hydrolase</keyword>
<dbReference type="Gene3D" id="3.40.710.10">
    <property type="entry name" value="DD-peptidase/beta-lactamase superfamily"/>
    <property type="match status" value="1"/>
</dbReference>
<evidence type="ECO:0000256" key="4">
    <source>
        <dbReference type="ARBA" id="ARBA00022960"/>
    </source>
</evidence>
<dbReference type="GO" id="GO:0071555">
    <property type="term" value="P:cell wall organization"/>
    <property type="evidence" value="ECO:0007669"/>
    <property type="project" value="UniProtKB-KW"/>
</dbReference>
<evidence type="ECO:0000256" key="1">
    <source>
        <dbReference type="ARBA" id="ARBA00007164"/>
    </source>
</evidence>
<feature type="signal peptide" evidence="11">
    <location>
        <begin position="1"/>
        <end position="26"/>
    </location>
</feature>
<keyword evidence="4" id="KW-0133">Cell shape</keyword>
<protein>
    <submittedName>
        <fullName evidence="13">D-alanyl-D-alanine endopeptidase (Penicillin-binding protein 7)</fullName>
    </submittedName>
</protein>
<evidence type="ECO:0000256" key="3">
    <source>
        <dbReference type="ARBA" id="ARBA00022801"/>
    </source>
</evidence>
<dbReference type="RefSeq" id="WP_130413359.1">
    <property type="nucleotide sequence ID" value="NZ_SHKX01000012.1"/>
</dbReference>
<dbReference type="InterPro" id="IPR012338">
    <property type="entry name" value="Beta-lactam/transpept-like"/>
</dbReference>
<sequence>MKARSTLWQALITGALAVSLSVSAQAGDHHDKNKNRKQSAGVVHKDKTAGKKAVVSKSHVDRKQVAQAPAKPHRVAASKPRTKEDRELARKERNREKLARISRTGKPARAARASGNRIPVQAVATAGNVLAPAVVAAPQIAQANDARIPLNLESRAALIMNAENGQILYAKNTNRTMPIASITKLMTAMVVLDAKLPLDEPITISDADVDHLRNTSSRLAVGTVLSRAELLLLALMSSENRAASALARSYPGGTPAAVAAMNRKAKAIGMENARFLDSSGLNSSNVASPSDLVKMVQAATHYPLIHRFTTTAEHAVAIRGQVQQFRNTNSLVKSDEWDIAVSKTGYINEAGRCLVMQARIKSQPVVMVLMDSWGKYTRIGDAQRVKKWLESAFSANRTRKNLPPFV</sequence>
<feature type="active site" description="Proton acceptor" evidence="7">
    <location>
        <position position="184"/>
    </location>
</feature>
<dbReference type="SUPFAM" id="SSF56601">
    <property type="entry name" value="beta-lactamase/transpeptidase-like"/>
    <property type="match status" value="1"/>
</dbReference>
<evidence type="ECO:0000256" key="10">
    <source>
        <dbReference type="SAM" id="MobiDB-lite"/>
    </source>
</evidence>